<evidence type="ECO:0000256" key="1">
    <source>
        <dbReference type="ARBA" id="ARBA00022679"/>
    </source>
</evidence>
<dbReference type="Gene3D" id="6.10.250.2870">
    <property type="match status" value="1"/>
</dbReference>
<dbReference type="Proteomes" id="UP000247832">
    <property type="component" value="Unassembled WGS sequence"/>
</dbReference>
<evidence type="ECO:0000313" key="6">
    <source>
        <dbReference type="EMBL" id="PYI64234.1"/>
    </source>
</evidence>
<reference evidence="6 7" key="1">
    <citation type="submission" date="2018-05" db="EMBL/GenBank/DDBJ databases">
        <title>Genetic diversity of glacier-inhabiting Cryobacterium bacteria in China and description of Cryobacterium mengkeensis sp. nov. and Arthrobacter glacialis sp. nov.</title>
        <authorList>
            <person name="Liu Q."/>
            <person name="Xin Y.-H."/>
        </authorList>
    </citation>
    <scope>NUCLEOTIDE SEQUENCE [LARGE SCALE GENOMIC DNA]</scope>
    <source>
        <strain evidence="6 7">LI2</strain>
    </source>
</reference>
<name>A0A2V5L277_9MICC</name>
<comment type="caution">
    <text evidence="6">The sequence shown here is derived from an EMBL/GenBank/DDBJ whole genome shotgun (WGS) entry which is preliminary data.</text>
</comment>
<dbReference type="InterPro" id="IPR029016">
    <property type="entry name" value="GAF-like_dom_sf"/>
</dbReference>
<evidence type="ECO:0000256" key="2">
    <source>
        <dbReference type="ARBA" id="ARBA00022777"/>
    </source>
</evidence>
<organism evidence="6 7">
    <name type="scientific">Arthrobacter livingstonensis</name>
    <dbReference type="NCBI Taxonomy" id="670078"/>
    <lineage>
        <taxon>Bacteria</taxon>
        <taxon>Bacillati</taxon>
        <taxon>Actinomycetota</taxon>
        <taxon>Actinomycetes</taxon>
        <taxon>Micrococcales</taxon>
        <taxon>Micrococcaceae</taxon>
        <taxon>Arthrobacter</taxon>
    </lineage>
</organism>
<dbReference type="InterPro" id="IPR050482">
    <property type="entry name" value="Sensor_HK_TwoCompSys"/>
</dbReference>
<evidence type="ECO:0000256" key="4">
    <source>
        <dbReference type="SAM" id="MobiDB-lite"/>
    </source>
</evidence>
<dbReference type="GO" id="GO:0000155">
    <property type="term" value="F:phosphorelay sensor kinase activity"/>
    <property type="evidence" value="ECO:0007669"/>
    <property type="project" value="InterPro"/>
</dbReference>
<protein>
    <submittedName>
        <fullName evidence="6">Histidine kinase</fullName>
    </submittedName>
</protein>
<dbReference type="InterPro" id="IPR003018">
    <property type="entry name" value="GAF"/>
</dbReference>
<dbReference type="GO" id="GO:0016020">
    <property type="term" value="C:membrane"/>
    <property type="evidence" value="ECO:0007669"/>
    <property type="project" value="InterPro"/>
</dbReference>
<dbReference type="PANTHER" id="PTHR24421">
    <property type="entry name" value="NITRATE/NITRITE SENSOR PROTEIN NARX-RELATED"/>
    <property type="match status" value="1"/>
</dbReference>
<feature type="domain" description="GAF" evidence="5">
    <location>
        <begin position="53"/>
        <end position="200"/>
    </location>
</feature>
<evidence type="ECO:0000313" key="7">
    <source>
        <dbReference type="Proteomes" id="UP000247832"/>
    </source>
</evidence>
<dbReference type="GO" id="GO:0046983">
    <property type="term" value="F:protein dimerization activity"/>
    <property type="evidence" value="ECO:0007669"/>
    <property type="project" value="InterPro"/>
</dbReference>
<dbReference type="Pfam" id="PF07730">
    <property type="entry name" value="HisKA_3"/>
    <property type="match status" value="1"/>
</dbReference>
<proteinExistence type="predicted"/>
<evidence type="ECO:0000259" key="5">
    <source>
        <dbReference type="SMART" id="SM00065"/>
    </source>
</evidence>
<dbReference type="SMART" id="SM00065">
    <property type="entry name" value="GAF"/>
    <property type="match status" value="1"/>
</dbReference>
<dbReference type="OrthoDB" id="5241249at2"/>
<dbReference type="InterPro" id="IPR011712">
    <property type="entry name" value="Sig_transdc_His_kin_sub3_dim/P"/>
</dbReference>
<keyword evidence="7" id="KW-1185">Reference proteome</keyword>
<sequence>MSGWWYPVWRDILRHRVEVLRDEFLTTADELLTTQEHVQVLLSTVVSMAEDVGLDAILDRVVVSACELVGAQYGALGVIGDGDLLSHFVTTGIRAEQIARSGEPPTGNDVFGDLIQAPEPLRPKDSKEHANDAGHPTNKPPMTTFLDVPIRVRGRVFGNLYLAEYAGGDGFSDEDEALCIALAAAAGVAIENARLFDAGARRRRWMEAGMEANEQILATRDDGNAQILEVIAEHALAASDSSLAVIAFARPNGQRLSYQAAVGVQTFTVGQEFALPPVIAAVLTSGVPMSVGNASDIFGPGHGSELGPVMVMPLGLSGIGQGVVILARTEKAPPYSEEDVDTSILFSSRVALAVDLVRQHRERESVLISNDRDRIARDLHDHVIQRIFAAGLSLQSLRRTITDEASLERLTTVTSELDESIRQLRETIYSLHPPQDTLEPLSHRLLSTINVLTADAGFEPRIHIAGLVDGGLSDAVVEDLMAVVTEGLS</sequence>
<keyword evidence="2 6" id="KW-0418">Kinase</keyword>
<dbReference type="SUPFAM" id="SSF55781">
    <property type="entry name" value="GAF domain-like"/>
    <property type="match status" value="2"/>
</dbReference>
<gene>
    <name evidence="6" type="ORF">CVV68_22450</name>
</gene>
<feature type="compositionally biased region" description="Basic and acidic residues" evidence="4">
    <location>
        <begin position="121"/>
        <end position="132"/>
    </location>
</feature>
<keyword evidence="3" id="KW-0902">Two-component regulatory system</keyword>
<keyword evidence="1" id="KW-0808">Transferase</keyword>
<dbReference type="PANTHER" id="PTHR24421:SF56">
    <property type="entry name" value="OXYGEN SENSOR HISTIDINE KINASE RESPONSE REGULATOR DOST"/>
    <property type="match status" value="1"/>
</dbReference>
<accession>A0A2V5L277</accession>
<dbReference type="AlphaFoldDB" id="A0A2V5L277"/>
<dbReference type="Pfam" id="PF01590">
    <property type="entry name" value="GAF"/>
    <property type="match status" value="1"/>
</dbReference>
<feature type="region of interest" description="Disordered" evidence="4">
    <location>
        <begin position="100"/>
        <end position="144"/>
    </location>
</feature>
<dbReference type="EMBL" id="QJVD01000062">
    <property type="protein sequence ID" value="PYI64234.1"/>
    <property type="molecule type" value="Genomic_DNA"/>
</dbReference>
<dbReference type="Gene3D" id="3.30.450.40">
    <property type="match status" value="2"/>
</dbReference>
<feature type="non-terminal residue" evidence="6">
    <location>
        <position position="489"/>
    </location>
</feature>
<evidence type="ECO:0000256" key="3">
    <source>
        <dbReference type="ARBA" id="ARBA00023012"/>
    </source>
</evidence>